<evidence type="ECO:0008006" key="3">
    <source>
        <dbReference type="Google" id="ProtNLM"/>
    </source>
</evidence>
<keyword evidence="2" id="KW-1185">Reference proteome</keyword>
<comment type="caution">
    <text evidence="1">The sequence shown here is derived from an EMBL/GenBank/DDBJ whole genome shotgun (WGS) entry which is preliminary data.</text>
</comment>
<organism evidence="1 2">
    <name type="scientific">Cereibacter azotoformans</name>
    <dbReference type="NCBI Taxonomy" id="43057"/>
    <lineage>
        <taxon>Bacteria</taxon>
        <taxon>Pseudomonadati</taxon>
        <taxon>Pseudomonadota</taxon>
        <taxon>Alphaproteobacteria</taxon>
        <taxon>Rhodobacterales</taxon>
        <taxon>Paracoccaceae</taxon>
        <taxon>Cereibacter</taxon>
    </lineage>
</organism>
<protein>
    <recommendedName>
        <fullName evidence="3">Glycosyltransferase</fullName>
    </recommendedName>
</protein>
<accession>A0A2T5JSP5</accession>
<dbReference type="Gene3D" id="3.90.550.10">
    <property type="entry name" value="Spore Coat Polysaccharide Biosynthesis Protein SpsA, Chain A"/>
    <property type="match status" value="1"/>
</dbReference>
<gene>
    <name evidence="1" type="ORF">C8J28_12612</name>
</gene>
<dbReference type="EMBL" id="QAOT01000026">
    <property type="protein sequence ID" value="PTR11620.1"/>
    <property type="molecule type" value="Genomic_DNA"/>
</dbReference>
<sequence>MPPHPTLYLRRGVFLRHGAYDTSFRISADYDAMLRWLANGHIRLAYIPEVLVKMRTGGESNRSLGHILRKSREDLRALRRNEVGGMGTLILKNVSKLSQFIHRERPAP</sequence>
<dbReference type="Proteomes" id="UP000244060">
    <property type="component" value="Unassembled WGS sequence"/>
</dbReference>
<proteinExistence type="predicted"/>
<dbReference type="AlphaFoldDB" id="A0A2T5JSP5"/>
<dbReference type="SUPFAM" id="SSF53448">
    <property type="entry name" value="Nucleotide-diphospho-sugar transferases"/>
    <property type="match status" value="1"/>
</dbReference>
<reference evidence="1 2" key="1">
    <citation type="submission" date="2018-04" db="EMBL/GenBank/DDBJ databases">
        <title>Genomic Encyclopedia of Type Strains, Phase III (KMG-III): the genomes of soil and plant-associated and newly described type strains.</title>
        <authorList>
            <person name="Whitman W."/>
        </authorList>
    </citation>
    <scope>NUCLEOTIDE SEQUENCE [LARGE SCALE GENOMIC DNA]</scope>
    <source>
        <strain evidence="1 2">KA25</strain>
    </source>
</reference>
<dbReference type="InterPro" id="IPR029044">
    <property type="entry name" value="Nucleotide-diphossugar_trans"/>
</dbReference>
<evidence type="ECO:0000313" key="2">
    <source>
        <dbReference type="Proteomes" id="UP000244060"/>
    </source>
</evidence>
<name>A0A2T5JSP5_9RHOB</name>
<evidence type="ECO:0000313" key="1">
    <source>
        <dbReference type="EMBL" id="PTR11620.1"/>
    </source>
</evidence>